<evidence type="ECO:0000256" key="1">
    <source>
        <dbReference type="SAM" id="Coils"/>
    </source>
</evidence>
<dbReference type="EMBL" id="CP150886">
    <property type="protein sequence ID" value="WZB89452.1"/>
    <property type="molecule type" value="Genomic_DNA"/>
</dbReference>
<sequence length="1243" mass="145097">MSNNVQFLIVGVNHHYKENRQLGAAERDAQAIFNIFKQFGLIQNGNYQLLKGKQVTPNEVNKALDHIGNLTQNENDIDLLFIYWAGHGEKLHGGGMGLLTYESKSGNDPNTEMVKLETLVGSFSRFQGFKNYVLILDTCYSGEANEIYNKLKPSNLRQETRYEVLAACERTETAKEDYQRHGWLTEIVLNELKAIFEKRVQHFCLSDILAQSPNRLKNEKDQTARYTVEVNGGRPIILDIIPPRATNKLITENTVDFLETALGYTTQGFCKYLKDNVVQNVELIYFLGFDVWDGCLVYDGLINGSIEAQLLEFIRQKFLDRDRLRSRYEEKLAENDSTLGIAGQCLKNARDAFEENLIKLIEYFKKNDFTQQGRQDFVNELKTPTLEGLQYIGNLDNYPSEYENYDLLLGLQSCLYIPVIEPFFDDFDILNCSKDEIQQKVEQAKLELSELRYGRKPLGGVLIAANRKSNGIKPLNNDTSLPKDDSLITQQIRGELDGSQTNNWRKYKNFRSYLKGINAVYREKSVKKISLRQGLHPSLVKRSIKNIKEAIQLSTNPESLSQEKLGLFIDKLAQKVETDRLEHEKPLSFADSLNNGVTHFRLNKQELQKIQVNVNKPESIEIIKIYVLAILWRDLRIEQEVYESTDPQIEQYLNNKIIEILQPQEVQDFDNQLTLESYIAKPILNSAADQLTYLEPDDYPEREEVSKKILLLINNLLDDLREVKKHPSELVYQYLQQLAPIKKYVDSVANLEGIFGNSINQRIFCDLSHGLSVWLLGLWILESQISTENEMITIKKQIVKVIESYFHQLPKPYNYTFRRDIVTKPFDELREDFITVFWGIIAASHDIAVPVQRFKNSCEQFFGQFFGQETIAQLKQNLQFNIIDVLDHPRFPIYKNAITSLYSINPDQSKIIQRDWLECVFYRAVSKNIEHSTVSSLILIHELEPYSDYCHKPAMWKIVKTYLNDLSNIAENEQRREYGLFLPAYLAHAVAFSDLPKLQKLWEEMQNDWQYNEHLYFEQTANKFKISFEEYPLSYLLGLLETILEPSDESNRLDERIIQIAKSKNSGNNDNYEDFFDYHSHFYINNVAINQRNDKQFLSLSLKLWENNMKQESQKMSVENIFNLFRRYKEALVNINNDSSNNHQNQWSVYSQQEYDKKYETDRNKYTKSSHIYHKEFDDTDQVISLSPRAYKVLEMICRLHDFFQNFQNPQWKVMIEFDNVIHVNRNPPTNLIFPDDLPDDLI</sequence>
<dbReference type="SUPFAM" id="SSF52129">
    <property type="entry name" value="Caspase-like"/>
    <property type="match status" value="1"/>
</dbReference>
<dbReference type="Pfam" id="PF00656">
    <property type="entry name" value="Peptidase_C14"/>
    <property type="match status" value="1"/>
</dbReference>
<feature type="coiled-coil region" evidence="1">
    <location>
        <begin position="427"/>
        <end position="454"/>
    </location>
</feature>
<organism evidence="3 4">
    <name type="scientific">Okeanomitos corallinicola TIOX110</name>
    <dbReference type="NCBI Taxonomy" id="3133117"/>
    <lineage>
        <taxon>Bacteria</taxon>
        <taxon>Bacillati</taxon>
        <taxon>Cyanobacteriota</taxon>
        <taxon>Cyanophyceae</taxon>
        <taxon>Nostocales</taxon>
        <taxon>Aphanizomenonaceae</taxon>
        <taxon>Okeanomitos</taxon>
    </lineage>
</organism>
<dbReference type="RefSeq" id="WP_353932352.1">
    <property type="nucleotide sequence ID" value="NZ_CP150886.1"/>
</dbReference>
<proteinExistence type="predicted"/>
<name>A0ABZ2UWZ9_9CYAN</name>
<protein>
    <submittedName>
        <fullName evidence="3">Caspase family protein</fullName>
    </submittedName>
</protein>
<gene>
    <name evidence="3" type="ORF">WJM97_07140</name>
</gene>
<keyword evidence="1" id="KW-0175">Coiled coil</keyword>
<reference evidence="3 4" key="1">
    <citation type="submission" date="2024-04" db="EMBL/GenBank/DDBJ databases">
        <title>Okeanomitos corallinicola gen. &amp; sp. nov. (Nostocales, Cyanobacteria), a new toxic marine heterocyst-forming cyanobacterium from a coral reef.</title>
        <authorList>
            <person name="Li H."/>
            <person name="Li R."/>
            <person name="Kang J."/>
            <person name="Hii K.S."/>
            <person name="Mohamed H.F."/>
            <person name="Xu X."/>
            <person name="Luo Z."/>
        </authorList>
    </citation>
    <scope>NUCLEOTIDE SEQUENCE [LARGE SCALE GENOMIC DNA]</scope>
    <source>
        <strain evidence="3 4">TIOX110</strain>
    </source>
</reference>
<accession>A0ABZ2UWZ9</accession>
<feature type="domain" description="Peptidase C14 caspase" evidence="2">
    <location>
        <begin position="8"/>
        <end position="194"/>
    </location>
</feature>
<evidence type="ECO:0000313" key="3">
    <source>
        <dbReference type="EMBL" id="WZB89452.1"/>
    </source>
</evidence>
<dbReference type="InterPro" id="IPR011600">
    <property type="entry name" value="Pept_C14_caspase"/>
</dbReference>
<evidence type="ECO:0000313" key="4">
    <source>
        <dbReference type="Proteomes" id="UP001483337"/>
    </source>
</evidence>
<keyword evidence="4" id="KW-1185">Reference proteome</keyword>
<dbReference type="Gene3D" id="3.40.50.1460">
    <property type="match status" value="1"/>
</dbReference>
<evidence type="ECO:0000259" key="2">
    <source>
        <dbReference type="Pfam" id="PF00656"/>
    </source>
</evidence>
<dbReference type="Proteomes" id="UP001483337">
    <property type="component" value="Chromosome"/>
</dbReference>
<dbReference type="InterPro" id="IPR029030">
    <property type="entry name" value="Caspase-like_dom_sf"/>
</dbReference>